<dbReference type="Gene3D" id="3.90.1010.10">
    <property type="match status" value="1"/>
</dbReference>
<dbReference type="SUPFAM" id="SSF82649">
    <property type="entry name" value="SufE/NifU"/>
    <property type="match status" value="1"/>
</dbReference>
<dbReference type="InterPro" id="IPR002871">
    <property type="entry name" value="NIF_FeS_clus_asmbl_NifU_N"/>
</dbReference>
<proteinExistence type="predicted"/>
<feature type="domain" description="NIF system FeS cluster assembly NifU N-terminal" evidence="1">
    <location>
        <begin position="13"/>
        <end position="74"/>
    </location>
</feature>
<evidence type="ECO:0000313" key="3">
    <source>
        <dbReference type="Proteomes" id="UP000034536"/>
    </source>
</evidence>
<protein>
    <submittedName>
        <fullName evidence="2">Nitrogen fixation protein NifU</fullName>
    </submittedName>
</protein>
<evidence type="ECO:0000259" key="1">
    <source>
        <dbReference type="Pfam" id="PF01592"/>
    </source>
</evidence>
<gene>
    <name evidence="2" type="ORF">UR89_C0042G0005</name>
</gene>
<name>A0A0G0G1Y1_9BACT</name>
<organism evidence="2 3">
    <name type="scientific">Candidatus Roizmanbacteria bacterium GW2011_GWA2_35_8</name>
    <dbReference type="NCBI Taxonomy" id="1618479"/>
    <lineage>
        <taxon>Bacteria</taxon>
        <taxon>Candidatus Roizmaniibacteriota</taxon>
    </lineage>
</organism>
<dbReference type="Pfam" id="PF01592">
    <property type="entry name" value="NifU_N"/>
    <property type="match status" value="1"/>
</dbReference>
<dbReference type="Proteomes" id="UP000034536">
    <property type="component" value="Unassembled WGS sequence"/>
</dbReference>
<dbReference type="EMBL" id="LBQX01000042">
    <property type="protein sequence ID" value="KKP85772.1"/>
    <property type="molecule type" value="Genomic_DNA"/>
</dbReference>
<dbReference type="AlphaFoldDB" id="A0A0G0G1Y1"/>
<dbReference type="CDD" id="cd06664">
    <property type="entry name" value="IscU_like"/>
    <property type="match status" value="1"/>
</dbReference>
<dbReference type="GO" id="GO:0005506">
    <property type="term" value="F:iron ion binding"/>
    <property type="evidence" value="ECO:0007669"/>
    <property type="project" value="InterPro"/>
</dbReference>
<sequence>MSIYSELILDHYQNQGIGCAISKASSSMLTEYLKGKAKDELQKLDKDFMIKMLGIDLGINRIKCALLPLEALKKLLVINKNG</sequence>
<evidence type="ECO:0000313" key="2">
    <source>
        <dbReference type="EMBL" id="KKP85772.1"/>
    </source>
</evidence>
<dbReference type="GO" id="GO:0051536">
    <property type="term" value="F:iron-sulfur cluster binding"/>
    <property type="evidence" value="ECO:0007669"/>
    <property type="project" value="InterPro"/>
</dbReference>
<accession>A0A0G0G1Y1</accession>
<reference evidence="2 3" key="1">
    <citation type="journal article" date="2015" name="Nature">
        <title>rRNA introns, odd ribosomes, and small enigmatic genomes across a large radiation of phyla.</title>
        <authorList>
            <person name="Brown C.T."/>
            <person name="Hug L.A."/>
            <person name="Thomas B.C."/>
            <person name="Sharon I."/>
            <person name="Castelle C.J."/>
            <person name="Singh A."/>
            <person name="Wilkins M.J."/>
            <person name="Williams K.H."/>
            <person name="Banfield J.F."/>
        </authorList>
    </citation>
    <scope>NUCLEOTIDE SEQUENCE [LARGE SCALE GENOMIC DNA]</scope>
</reference>
<dbReference type="GO" id="GO:0016226">
    <property type="term" value="P:iron-sulfur cluster assembly"/>
    <property type="evidence" value="ECO:0007669"/>
    <property type="project" value="InterPro"/>
</dbReference>
<comment type="caution">
    <text evidence="2">The sequence shown here is derived from an EMBL/GenBank/DDBJ whole genome shotgun (WGS) entry which is preliminary data.</text>
</comment>